<dbReference type="AlphaFoldDB" id="A0A2P8GIQ5"/>
<dbReference type="RefSeq" id="WP_106593499.1">
    <property type="nucleotide sequence ID" value="NZ_PYAS01000001.1"/>
</dbReference>
<dbReference type="EMBL" id="PYAS01000001">
    <property type="protein sequence ID" value="PSL33810.1"/>
    <property type="molecule type" value="Genomic_DNA"/>
</dbReference>
<evidence type="ECO:0000313" key="6">
    <source>
        <dbReference type="Proteomes" id="UP000241964"/>
    </source>
</evidence>
<dbReference type="SUPFAM" id="SSF46689">
    <property type="entry name" value="Homeodomain-like"/>
    <property type="match status" value="1"/>
</dbReference>
<name>A0A2P8GIQ5_9BACT</name>
<dbReference type="PANTHER" id="PTHR43280">
    <property type="entry name" value="ARAC-FAMILY TRANSCRIPTIONAL REGULATOR"/>
    <property type="match status" value="1"/>
</dbReference>
<dbReference type="InterPro" id="IPR018060">
    <property type="entry name" value="HTH_AraC"/>
</dbReference>
<dbReference type="Pfam" id="PF02311">
    <property type="entry name" value="AraC_binding"/>
    <property type="match status" value="1"/>
</dbReference>
<gene>
    <name evidence="5" type="ORF">CLV60_101179</name>
</gene>
<dbReference type="PANTHER" id="PTHR43280:SF2">
    <property type="entry name" value="HTH-TYPE TRANSCRIPTIONAL REGULATOR EXSA"/>
    <property type="match status" value="1"/>
</dbReference>
<evidence type="ECO:0000256" key="3">
    <source>
        <dbReference type="ARBA" id="ARBA00023163"/>
    </source>
</evidence>
<dbReference type="InterPro" id="IPR037923">
    <property type="entry name" value="HTH-like"/>
</dbReference>
<feature type="domain" description="HTH araC/xylS-type" evidence="4">
    <location>
        <begin position="172"/>
        <end position="272"/>
    </location>
</feature>
<sequence>MRIKNLHKPYEIELLVTDEYTGKQHKNSFFEMVYILEGSGLQIINDHQLPYGPDKLFLMFPQDSHGFEVRETTHFAFIRFNEGYLKAQAKEWLQRLEYIFHNHNHLPGCILKTVTDKPLIRSLTEALLREQQAAGPHSQQVMQQMLNTIITIAARNIALFQQANDYQSAQPLSLLGYIHEHIYAPEALRVEKLAAYFNISQTYVSQFFKRETGESLQEYISSYRLTLIESRLRHTNQRLGEIAAQFGFTDSSHLNKAFRKARGLSPSEFRKAGNATP</sequence>
<dbReference type="Proteomes" id="UP000241964">
    <property type="component" value="Unassembled WGS sequence"/>
</dbReference>
<evidence type="ECO:0000259" key="4">
    <source>
        <dbReference type="PROSITE" id="PS01124"/>
    </source>
</evidence>
<protein>
    <submittedName>
        <fullName evidence="5">AraC-like DNA-binding protein</fullName>
    </submittedName>
</protein>
<dbReference type="Gene3D" id="1.10.10.60">
    <property type="entry name" value="Homeodomain-like"/>
    <property type="match status" value="2"/>
</dbReference>
<dbReference type="PROSITE" id="PS00041">
    <property type="entry name" value="HTH_ARAC_FAMILY_1"/>
    <property type="match status" value="1"/>
</dbReference>
<comment type="caution">
    <text evidence="5">The sequence shown here is derived from an EMBL/GenBank/DDBJ whole genome shotgun (WGS) entry which is preliminary data.</text>
</comment>
<accession>A0A2P8GIQ5</accession>
<dbReference type="OrthoDB" id="2569619at2"/>
<dbReference type="GO" id="GO:0003700">
    <property type="term" value="F:DNA-binding transcription factor activity"/>
    <property type="evidence" value="ECO:0007669"/>
    <property type="project" value="InterPro"/>
</dbReference>
<dbReference type="SUPFAM" id="SSF51215">
    <property type="entry name" value="Regulatory protein AraC"/>
    <property type="match status" value="1"/>
</dbReference>
<dbReference type="Pfam" id="PF12833">
    <property type="entry name" value="HTH_18"/>
    <property type="match status" value="1"/>
</dbReference>
<evidence type="ECO:0000256" key="1">
    <source>
        <dbReference type="ARBA" id="ARBA00023015"/>
    </source>
</evidence>
<dbReference type="InterPro" id="IPR003313">
    <property type="entry name" value="AraC-bd"/>
</dbReference>
<keyword evidence="3" id="KW-0804">Transcription</keyword>
<dbReference type="InterPro" id="IPR009057">
    <property type="entry name" value="Homeodomain-like_sf"/>
</dbReference>
<keyword evidence="6" id="KW-1185">Reference proteome</keyword>
<dbReference type="InterPro" id="IPR018062">
    <property type="entry name" value="HTH_AraC-typ_CS"/>
</dbReference>
<evidence type="ECO:0000256" key="2">
    <source>
        <dbReference type="ARBA" id="ARBA00023125"/>
    </source>
</evidence>
<keyword evidence="1" id="KW-0805">Transcription regulation</keyword>
<dbReference type="SMART" id="SM00342">
    <property type="entry name" value="HTH_ARAC"/>
    <property type="match status" value="1"/>
</dbReference>
<dbReference type="GO" id="GO:0043565">
    <property type="term" value="F:sequence-specific DNA binding"/>
    <property type="evidence" value="ECO:0007669"/>
    <property type="project" value="InterPro"/>
</dbReference>
<evidence type="ECO:0000313" key="5">
    <source>
        <dbReference type="EMBL" id="PSL33810.1"/>
    </source>
</evidence>
<dbReference type="PROSITE" id="PS01124">
    <property type="entry name" value="HTH_ARAC_FAMILY_2"/>
    <property type="match status" value="1"/>
</dbReference>
<organism evidence="5 6">
    <name type="scientific">Dyadobacter jiangsuensis</name>
    <dbReference type="NCBI Taxonomy" id="1591085"/>
    <lineage>
        <taxon>Bacteria</taxon>
        <taxon>Pseudomonadati</taxon>
        <taxon>Bacteroidota</taxon>
        <taxon>Cytophagia</taxon>
        <taxon>Cytophagales</taxon>
        <taxon>Spirosomataceae</taxon>
        <taxon>Dyadobacter</taxon>
    </lineage>
</organism>
<reference evidence="5 6" key="1">
    <citation type="submission" date="2018-03" db="EMBL/GenBank/DDBJ databases">
        <title>Genomic Encyclopedia of Archaeal and Bacterial Type Strains, Phase II (KMG-II): from individual species to whole genera.</title>
        <authorList>
            <person name="Goeker M."/>
        </authorList>
    </citation>
    <scope>NUCLEOTIDE SEQUENCE [LARGE SCALE GENOMIC DNA]</scope>
    <source>
        <strain evidence="5 6">DSM 29057</strain>
    </source>
</reference>
<proteinExistence type="predicted"/>
<keyword evidence="2 5" id="KW-0238">DNA-binding</keyword>